<dbReference type="RefSeq" id="WP_386096658.1">
    <property type="nucleotide sequence ID" value="NZ_JBHUOZ010000001.1"/>
</dbReference>
<dbReference type="SUPFAM" id="SSF82171">
    <property type="entry name" value="DPP6 N-terminal domain-like"/>
    <property type="match status" value="1"/>
</dbReference>
<comment type="caution">
    <text evidence="3">The sequence shown here is derived from an EMBL/GenBank/DDBJ whole genome shotgun (WGS) entry which is preliminary data.</text>
</comment>
<dbReference type="EMBL" id="JBHUOZ010000001">
    <property type="protein sequence ID" value="MFD2919455.1"/>
    <property type="molecule type" value="Genomic_DNA"/>
</dbReference>
<evidence type="ECO:0000313" key="4">
    <source>
        <dbReference type="Proteomes" id="UP001597511"/>
    </source>
</evidence>
<dbReference type="Gene3D" id="2.40.160.50">
    <property type="entry name" value="membrane protein fhac: a member of the omp85/tpsb transporter family"/>
    <property type="match status" value="1"/>
</dbReference>
<gene>
    <name evidence="3" type="ORF">ACFS6H_07055</name>
</gene>
<evidence type="ECO:0008006" key="5">
    <source>
        <dbReference type="Google" id="ProtNLM"/>
    </source>
</evidence>
<keyword evidence="4" id="KW-1185">Reference proteome</keyword>
<feature type="signal peptide" evidence="2">
    <location>
        <begin position="1"/>
        <end position="21"/>
    </location>
</feature>
<dbReference type="Gene3D" id="2.120.10.30">
    <property type="entry name" value="TolB, C-terminal domain"/>
    <property type="match status" value="1"/>
</dbReference>
<evidence type="ECO:0000256" key="1">
    <source>
        <dbReference type="SAM" id="MobiDB-lite"/>
    </source>
</evidence>
<evidence type="ECO:0000313" key="3">
    <source>
        <dbReference type="EMBL" id="MFD2919455.1"/>
    </source>
</evidence>
<feature type="compositionally biased region" description="Polar residues" evidence="1">
    <location>
        <begin position="668"/>
        <end position="683"/>
    </location>
</feature>
<proteinExistence type="predicted"/>
<evidence type="ECO:0000256" key="2">
    <source>
        <dbReference type="SAM" id="SignalP"/>
    </source>
</evidence>
<feature type="chain" id="PRO_5047109549" description="WD40-like Beta Propeller Repeat" evidence="2">
    <location>
        <begin position="22"/>
        <end position="1138"/>
    </location>
</feature>
<sequence>MNKLVSCLVLLLVLTTLHTHAQVNAVEFGKNRVQHEKFKWKYYQTQNFNTYFSQDGLGLGKYVAQIAEQELPSIEQFVEYGMQRRTNIVVFNNFDDYQQSNIGLDIEWQSPGGVTKLVNNKMLVYFDGNHDNLRKQIRQGIAQILVANILFGDDLGEFAANQALLDLPKWLTDGYIEYAAENWSPALDDQLRSVMLSAEYRNFYQFAFDKPLLAGHAFWKYIADKYGKNKVTYFLYLARIYRNLNNASNKLAKKKFKAILQDLMLEVPQQYYKDLRGRKNVPKGQLAVTEEVGKKDFIRFNANPIPRSFSYALVEYKQGVYKVVLMENFVNKKVLLKYGTKSADHELNPNYPILAWDGKGTRLACVYTEKGKVKLFVYDVVNRIKTTKGIDLPFDQVQDVKYMLDNNTLIFSAVRSGQTDIYTYKIKTETIDQITNDVYDDLDPSFVAFPNKTGIIYSSNRPSALAASSEDSLPSNRFNIFMVDNWNKSDFKQISQLTAIQRGNARFPSQYNTTHFTFVSDENGVNNRYAGFFKTERAGLDTLVFIGDEVLRNPTIEIVDSVLRDWEKPDVDSIGFVSVTNDSSYVFPLTNYQSSLLETRTAGDNQQVSEVIKMGDLKMLYRLRIDENALRRRNVNAKPTEYIRQLIDEERRASGRKATPAAPAPGSRDTTGTRPGNYFQNEFGSERPATTPASGNGVTIKSIIEEQEPAREPVLRSAKLYEYRPLKFFADYAVTGITSTVYGVTKYQPYGGGAGPIFLSNGSGINGLIRMGTSDLMEDIKITGGVRIAPNLKDNDLLMEFMNLRRRIDWGANFFRSSNTVSLSDGSGNPTIYNGRAISTYYLAKFKLPFDRVRSLRATIGPRIDRMVILARDLPSLEAKDISTTYGQINMEYVHDNTVLKSNNILNGLRYKAFFDFFTQLNKGDNVTKRQNVFNAGFDARYYYPIYRNLIWAVRGSGDFSWGDQKVIYYMGGADNWLWPKFYKDNKTDRSGTQNYLYQSLTNPVRGFNQNIANGNNAVVINSEIRLPIFSTLFNRPINNAMLRNFQLVQFIDLGTAWEGGLKNIERPVTTIDPQPTDPNDPLLIRYKAGGIGPFAGGYGFGARTTLLGYFLRVDAAWEMNGFFHTKPKWYFGIGFDF</sequence>
<dbReference type="Proteomes" id="UP001597511">
    <property type="component" value="Unassembled WGS sequence"/>
</dbReference>
<protein>
    <recommendedName>
        <fullName evidence="5">WD40-like Beta Propeller Repeat</fullName>
    </recommendedName>
</protein>
<accession>A0ABW6A2B0</accession>
<keyword evidence="2" id="KW-0732">Signal</keyword>
<feature type="region of interest" description="Disordered" evidence="1">
    <location>
        <begin position="648"/>
        <end position="696"/>
    </location>
</feature>
<organism evidence="3 4">
    <name type="scientific">Terrimonas rubra</name>
    <dbReference type="NCBI Taxonomy" id="1035890"/>
    <lineage>
        <taxon>Bacteria</taxon>
        <taxon>Pseudomonadati</taxon>
        <taxon>Bacteroidota</taxon>
        <taxon>Chitinophagia</taxon>
        <taxon>Chitinophagales</taxon>
        <taxon>Chitinophagaceae</taxon>
        <taxon>Terrimonas</taxon>
    </lineage>
</organism>
<reference evidence="4" key="1">
    <citation type="journal article" date="2019" name="Int. J. Syst. Evol. Microbiol.">
        <title>The Global Catalogue of Microorganisms (GCM) 10K type strain sequencing project: providing services to taxonomists for standard genome sequencing and annotation.</title>
        <authorList>
            <consortium name="The Broad Institute Genomics Platform"/>
            <consortium name="The Broad Institute Genome Sequencing Center for Infectious Disease"/>
            <person name="Wu L."/>
            <person name="Ma J."/>
        </authorList>
    </citation>
    <scope>NUCLEOTIDE SEQUENCE [LARGE SCALE GENOMIC DNA]</scope>
    <source>
        <strain evidence="4">KCTC 23299</strain>
    </source>
</reference>
<dbReference type="InterPro" id="IPR011042">
    <property type="entry name" value="6-blade_b-propeller_TolB-like"/>
</dbReference>
<name>A0ABW6A2B0_9BACT</name>